<comment type="caution">
    <text evidence="17">The sequence shown here is derived from an EMBL/GenBank/DDBJ whole genome shotgun (WGS) entry which is preliminary data.</text>
</comment>
<evidence type="ECO:0000256" key="16">
    <source>
        <dbReference type="RuleBase" id="RU004161"/>
    </source>
</evidence>
<evidence type="ECO:0000256" key="8">
    <source>
        <dbReference type="ARBA" id="ARBA00023244"/>
    </source>
</evidence>
<sequence>MKESQTGTKSEDKSLTYVLPRVTPDVRMRRLRAKAPLRAMVRETHLRVEQLIYPFFIVEGEGVRNPISSMPGINQQSIDLMLKEASEVVALGIKSVLLFGIPKEKDSQATGAWHSQGIVQRATRALKANFPDLLVIADTCLCEYMDHGHCGIVHEGKVLNDPSLEILARAAVSQAEAGADIIAPSDMMDGRVAAIRAALDANGFENIPIMAYSAKFASALYGPFREAAESAPQFGDRTSYQMDPANAREAMREIELDIAEGADMVMVKPAMPYLDLIAEARYMTKLPIAAYNVSGEYSMVKAAAAKGWIDEKRVVMELLTGIVRAGADLIITYHAKDVANWLK</sequence>
<protein>
    <recommendedName>
        <fullName evidence="5 15">Delta-aminolevulinic acid dehydratase</fullName>
        <ecNumber evidence="4 15">4.2.1.24</ecNumber>
    </recommendedName>
</protein>
<feature type="binding site" evidence="13">
    <location>
        <position position="142"/>
    </location>
    <ligand>
        <name>Zn(2+)</name>
        <dbReference type="ChEBI" id="CHEBI:29105"/>
        <note>catalytic</note>
    </ligand>
</feature>
<gene>
    <name evidence="17" type="primary">hemB</name>
    <name evidence="17" type="ORF">J0M35_16790</name>
</gene>
<dbReference type="GO" id="GO:0008270">
    <property type="term" value="F:zinc ion binding"/>
    <property type="evidence" value="ECO:0007669"/>
    <property type="project" value="TreeGrafter"/>
</dbReference>
<feature type="binding site" evidence="12">
    <location>
        <position position="294"/>
    </location>
    <ligand>
        <name>5-aminolevulinate</name>
        <dbReference type="ChEBI" id="CHEBI:356416"/>
        <label>2</label>
    </ligand>
</feature>
<evidence type="ECO:0000256" key="5">
    <source>
        <dbReference type="ARBA" id="ARBA00020771"/>
    </source>
</evidence>
<dbReference type="NCBIfam" id="NF006762">
    <property type="entry name" value="PRK09283.1"/>
    <property type="match status" value="1"/>
</dbReference>
<reference evidence="17" key="1">
    <citation type="submission" date="2021-02" db="EMBL/GenBank/DDBJ databases">
        <title>Genome-Resolved Metagenomics of a Microbial Community Performing Photosynthetic Biological Nutrient Removal.</title>
        <authorList>
            <person name="Mcdaniel E.A."/>
        </authorList>
    </citation>
    <scope>NUCLEOTIDE SEQUENCE</scope>
    <source>
        <strain evidence="17">UWPOB_OBS1</strain>
    </source>
</reference>
<evidence type="ECO:0000256" key="2">
    <source>
        <dbReference type="ARBA" id="ARBA00008055"/>
    </source>
</evidence>
<keyword evidence="8 15" id="KW-0627">Porphyrin biosynthesis</keyword>
<comment type="catalytic activity">
    <reaction evidence="10 15">
        <text>2 5-aminolevulinate = porphobilinogen + 2 H2O + H(+)</text>
        <dbReference type="Rhea" id="RHEA:24064"/>
        <dbReference type="ChEBI" id="CHEBI:15377"/>
        <dbReference type="ChEBI" id="CHEBI:15378"/>
        <dbReference type="ChEBI" id="CHEBI:58126"/>
        <dbReference type="ChEBI" id="CHEBI:356416"/>
        <dbReference type="EC" id="4.2.1.24"/>
    </reaction>
</comment>
<comment type="pathway">
    <text evidence="1">Porphyrin-containing compound metabolism; protoporphyrin-IX biosynthesis; coproporphyrinogen-III from 5-aminolevulinate: step 1/4.</text>
</comment>
<dbReference type="PROSITE" id="PS00169">
    <property type="entry name" value="D_ALA_DEHYDRATASE"/>
    <property type="match status" value="1"/>
</dbReference>
<dbReference type="FunFam" id="3.20.20.70:FF:000019">
    <property type="entry name" value="Delta-aminolevulinic acid dehydratase"/>
    <property type="match status" value="1"/>
</dbReference>
<dbReference type="GO" id="GO:0004655">
    <property type="term" value="F:porphobilinogen synthase activity"/>
    <property type="evidence" value="ECO:0007669"/>
    <property type="project" value="UniProtKB-EC"/>
</dbReference>
<keyword evidence="13" id="KW-0479">Metal-binding</keyword>
<comment type="subunit">
    <text evidence="3 15">Homooctamer.</text>
</comment>
<feature type="binding site" evidence="12">
    <location>
        <position position="225"/>
    </location>
    <ligand>
        <name>5-aminolevulinate</name>
        <dbReference type="ChEBI" id="CHEBI:356416"/>
        <label>1</label>
    </ligand>
</feature>
<comment type="function">
    <text evidence="9">Catalyzes an early step in the biosynthesis of tetrapyrroles. Binds two molecules of 5-aminolevulinate per subunit, each at a distinct site, and catalyzes their condensation to form porphobilinogen.</text>
</comment>
<dbReference type="Gene3D" id="3.20.20.70">
    <property type="entry name" value="Aldolase class I"/>
    <property type="match status" value="1"/>
</dbReference>
<dbReference type="GO" id="GO:0005829">
    <property type="term" value="C:cytosol"/>
    <property type="evidence" value="ECO:0007669"/>
    <property type="project" value="TreeGrafter"/>
</dbReference>
<comment type="similarity">
    <text evidence="2 16">Belongs to the ALAD family.</text>
</comment>
<evidence type="ECO:0000256" key="13">
    <source>
        <dbReference type="PIRSR" id="PIRSR001415-3"/>
    </source>
</evidence>
<keyword evidence="14" id="KW-0460">Magnesium</keyword>
<dbReference type="SUPFAM" id="SSF51569">
    <property type="entry name" value="Aldolase"/>
    <property type="match status" value="1"/>
</dbReference>
<evidence type="ECO:0000256" key="9">
    <source>
        <dbReference type="ARBA" id="ARBA00025628"/>
    </source>
</evidence>
<dbReference type="InterPro" id="IPR001731">
    <property type="entry name" value="ALAD"/>
</dbReference>
<keyword evidence="7 15" id="KW-0456">Lyase</keyword>
<dbReference type="EMBL" id="JAFLCK010000029">
    <property type="protein sequence ID" value="MBN8662027.1"/>
    <property type="molecule type" value="Genomic_DNA"/>
</dbReference>
<evidence type="ECO:0000256" key="14">
    <source>
        <dbReference type="PIRSR" id="PIRSR001415-5"/>
    </source>
</evidence>
<evidence type="ECO:0000256" key="6">
    <source>
        <dbReference type="ARBA" id="ARBA00023133"/>
    </source>
</evidence>
<evidence type="ECO:0000313" key="17">
    <source>
        <dbReference type="EMBL" id="MBN8662027.1"/>
    </source>
</evidence>
<evidence type="ECO:0000256" key="15">
    <source>
        <dbReference type="RuleBase" id="RU000515"/>
    </source>
</evidence>
<dbReference type="CDD" id="cd00384">
    <property type="entry name" value="ALAD_PBGS"/>
    <property type="match status" value="1"/>
</dbReference>
<dbReference type="PANTHER" id="PTHR11458">
    <property type="entry name" value="DELTA-AMINOLEVULINIC ACID DEHYDRATASE"/>
    <property type="match status" value="1"/>
</dbReference>
<evidence type="ECO:0000313" key="18">
    <source>
        <dbReference type="Proteomes" id="UP000664277"/>
    </source>
</evidence>
<feature type="binding site" evidence="12">
    <location>
        <position position="237"/>
    </location>
    <ligand>
        <name>5-aminolevulinate</name>
        <dbReference type="ChEBI" id="CHEBI:356416"/>
        <label>1</label>
    </ligand>
</feature>
<feature type="binding site" evidence="14">
    <location>
        <position position="253"/>
    </location>
    <ligand>
        <name>Mg(2+)</name>
        <dbReference type="ChEBI" id="CHEBI:18420"/>
    </ligand>
</feature>
<dbReference type="PIRSF" id="PIRSF001415">
    <property type="entry name" value="Porphbilin_synth"/>
    <property type="match status" value="1"/>
</dbReference>
<dbReference type="PRINTS" id="PR00144">
    <property type="entry name" value="DALDHYDRTASE"/>
</dbReference>
<feature type="active site" description="Schiff-base intermediate with substrate" evidence="11">
    <location>
        <position position="215"/>
    </location>
</feature>
<dbReference type="AlphaFoldDB" id="A0A8J7PPP2"/>
<evidence type="ECO:0000256" key="12">
    <source>
        <dbReference type="PIRSR" id="PIRSR001415-2"/>
    </source>
</evidence>
<feature type="binding site" evidence="13">
    <location>
        <position position="140"/>
    </location>
    <ligand>
        <name>Zn(2+)</name>
        <dbReference type="ChEBI" id="CHEBI:29105"/>
        <note>catalytic</note>
    </ligand>
</feature>
<dbReference type="EC" id="4.2.1.24" evidence="4 15"/>
<feature type="active site" description="Schiff-base intermediate with substrate" evidence="11">
    <location>
        <position position="268"/>
    </location>
</feature>
<evidence type="ECO:0000256" key="3">
    <source>
        <dbReference type="ARBA" id="ARBA00011823"/>
    </source>
</evidence>
<dbReference type="Proteomes" id="UP000664277">
    <property type="component" value="Unassembled WGS sequence"/>
</dbReference>
<keyword evidence="13" id="KW-0862">Zinc</keyword>
<dbReference type="Pfam" id="PF00490">
    <property type="entry name" value="ALAD"/>
    <property type="match status" value="1"/>
</dbReference>
<evidence type="ECO:0000256" key="4">
    <source>
        <dbReference type="ARBA" id="ARBA00012053"/>
    </source>
</evidence>
<evidence type="ECO:0000256" key="1">
    <source>
        <dbReference type="ARBA" id="ARBA00004694"/>
    </source>
</evidence>
<dbReference type="InterPro" id="IPR013785">
    <property type="entry name" value="Aldolase_TIM"/>
</dbReference>
<evidence type="ECO:0000256" key="11">
    <source>
        <dbReference type="PIRSR" id="PIRSR001415-1"/>
    </source>
</evidence>
<dbReference type="PANTHER" id="PTHR11458:SF0">
    <property type="entry name" value="DELTA-AMINOLEVULINIC ACID DEHYDRATASE"/>
    <property type="match status" value="1"/>
</dbReference>
<dbReference type="SMART" id="SM01004">
    <property type="entry name" value="ALAD"/>
    <property type="match status" value="1"/>
</dbReference>
<keyword evidence="6" id="KW-0350">Heme biosynthesis</keyword>
<evidence type="ECO:0000256" key="10">
    <source>
        <dbReference type="ARBA" id="ARBA00047651"/>
    </source>
</evidence>
<dbReference type="GO" id="GO:0006782">
    <property type="term" value="P:protoporphyrinogen IX biosynthetic process"/>
    <property type="evidence" value="ECO:0007669"/>
    <property type="project" value="UniProtKB-UniPathway"/>
</dbReference>
<dbReference type="InterPro" id="IPR030656">
    <property type="entry name" value="ALAD_AS"/>
</dbReference>
<dbReference type="UniPathway" id="UPA00251">
    <property type="reaction ID" value="UER00318"/>
</dbReference>
<proteinExistence type="inferred from homology"/>
<feature type="binding site" evidence="12">
    <location>
        <position position="333"/>
    </location>
    <ligand>
        <name>5-aminolevulinate</name>
        <dbReference type="ChEBI" id="CHEBI:356416"/>
        <label>2</label>
    </ligand>
</feature>
<name>A0A8J7PPP2_9BACT</name>
<feature type="binding site" evidence="13">
    <location>
        <position position="150"/>
    </location>
    <ligand>
        <name>Zn(2+)</name>
        <dbReference type="ChEBI" id="CHEBI:29105"/>
        <note>catalytic</note>
    </ligand>
</feature>
<organism evidence="17 18">
    <name type="scientific">Candidatus Obscuribacter phosphatis</name>
    <dbReference type="NCBI Taxonomy" id="1906157"/>
    <lineage>
        <taxon>Bacteria</taxon>
        <taxon>Bacillati</taxon>
        <taxon>Candidatus Melainabacteria</taxon>
        <taxon>Candidatus Obscuribacterales</taxon>
        <taxon>Candidatus Obscuribacteraceae</taxon>
        <taxon>Candidatus Obscuribacter</taxon>
    </lineage>
</organism>
<accession>A0A8J7PPP2</accession>
<evidence type="ECO:0000256" key="7">
    <source>
        <dbReference type="ARBA" id="ARBA00023239"/>
    </source>
</evidence>